<dbReference type="FunFam" id="3.15.10.30:FF:000001">
    <property type="entry name" value="Takeout-like protein 1"/>
    <property type="match status" value="1"/>
</dbReference>
<dbReference type="InterPro" id="IPR038606">
    <property type="entry name" value="To_sf"/>
</dbReference>
<evidence type="ECO:0000256" key="3">
    <source>
        <dbReference type="ARBA" id="ARBA00060902"/>
    </source>
</evidence>
<dbReference type="PANTHER" id="PTHR11008:SF39">
    <property type="entry name" value="CIRCADIAN CLOCK-CONTROLLED PROTEIN-LIKE PROTEIN"/>
    <property type="match status" value="1"/>
</dbReference>
<dbReference type="InterPro" id="IPR010562">
    <property type="entry name" value="Haemolymph_juvenile_hormone-bd"/>
</dbReference>
<dbReference type="Proteomes" id="UP000291343">
    <property type="component" value="Unassembled WGS sequence"/>
</dbReference>
<proteinExistence type="inferred from homology"/>
<dbReference type="AlphaFoldDB" id="A0A482WQ99"/>
<dbReference type="InParanoid" id="A0A482WQ99"/>
<dbReference type="GO" id="GO:0007623">
    <property type="term" value="P:circadian rhythm"/>
    <property type="evidence" value="ECO:0007669"/>
    <property type="project" value="UniProtKB-ARBA"/>
</dbReference>
<evidence type="ECO:0000256" key="4">
    <source>
        <dbReference type="SAM" id="SignalP"/>
    </source>
</evidence>
<keyword evidence="2" id="KW-0090">Biological rhythms</keyword>
<comment type="caution">
    <text evidence="5">The sequence shown here is derived from an EMBL/GenBank/DDBJ whole genome shotgun (WGS) entry which is preliminary data.</text>
</comment>
<evidence type="ECO:0000256" key="1">
    <source>
        <dbReference type="ARBA" id="ARBA00022729"/>
    </source>
</evidence>
<dbReference type="GO" id="GO:0005615">
    <property type="term" value="C:extracellular space"/>
    <property type="evidence" value="ECO:0007669"/>
    <property type="project" value="TreeGrafter"/>
</dbReference>
<dbReference type="Pfam" id="PF06585">
    <property type="entry name" value="JHBP"/>
    <property type="match status" value="1"/>
</dbReference>
<keyword evidence="1 4" id="KW-0732">Signal</keyword>
<feature type="chain" id="PRO_5019809956" evidence="4">
    <location>
        <begin position="23"/>
        <end position="268"/>
    </location>
</feature>
<keyword evidence="6" id="KW-1185">Reference proteome</keyword>
<accession>A0A482WQ99</accession>
<feature type="signal peptide" evidence="4">
    <location>
        <begin position="1"/>
        <end position="22"/>
    </location>
</feature>
<dbReference type="OrthoDB" id="8174700at2759"/>
<evidence type="ECO:0000313" key="6">
    <source>
        <dbReference type="Proteomes" id="UP000291343"/>
    </source>
</evidence>
<dbReference type="SMART" id="SM00700">
    <property type="entry name" value="JHBP"/>
    <property type="match status" value="1"/>
</dbReference>
<reference evidence="5 6" key="1">
    <citation type="journal article" date="2017" name="Gigascience">
        <title>Genome sequence of the small brown planthopper, Laodelphax striatellus.</title>
        <authorList>
            <person name="Zhu J."/>
            <person name="Jiang F."/>
            <person name="Wang X."/>
            <person name="Yang P."/>
            <person name="Bao Y."/>
            <person name="Zhao W."/>
            <person name="Wang W."/>
            <person name="Lu H."/>
            <person name="Wang Q."/>
            <person name="Cui N."/>
            <person name="Li J."/>
            <person name="Chen X."/>
            <person name="Luo L."/>
            <person name="Yu J."/>
            <person name="Kang L."/>
            <person name="Cui F."/>
        </authorList>
    </citation>
    <scope>NUCLEOTIDE SEQUENCE [LARGE SCALE GENOMIC DNA]</scope>
    <source>
        <strain evidence="5">Lst14</strain>
    </source>
</reference>
<evidence type="ECO:0000256" key="2">
    <source>
        <dbReference type="ARBA" id="ARBA00023108"/>
    </source>
</evidence>
<dbReference type="EMBL" id="QKKF02027694">
    <property type="protein sequence ID" value="RZF35694.1"/>
    <property type="molecule type" value="Genomic_DNA"/>
</dbReference>
<sequence length="268" mass="30242">MIYKISVFMVLILFTSLSCVTSFKMSNEIRRPKIPSYIHICNKDDPLVDECIWGSIESLKPYLKRGIPELGIPSCEPLYIPEIVINQGKGAVSIQSTYTDIQVYGPSNFTLKAVRVDMDKDQIGLKIHIPKLRMTSTYTIRGRILMLPIHGTGPSDGNYTDIEASALIQGAKFEKGGKTYFSVTDIFVDFIIGHASVYMGDLFNGDKELSDSMNLFLNDNWRNVAKEVKPILEETMGEMFKTFANKIFHKFPLDELLPCSSGSRNCWE</sequence>
<dbReference type="SMR" id="A0A482WQ99"/>
<dbReference type="STRING" id="195883.A0A482WQ99"/>
<comment type="similarity">
    <text evidence="3">Belongs to the TO family.</text>
</comment>
<evidence type="ECO:0000313" key="5">
    <source>
        <dbReference type="EMBL" id="RZF35694.1"/>
    </source>
</evidence>
<dbReference type="PROSITE" id="PS51257">
    <property type="entry name" value="PROKAR_LIPOPROTEIN"/>
    <property type="match status" value="1"/>
</dbReference>
<dbReference type="PANTHER" id="PTHR11008">
    <property type="entry name" value="PROTEIN TAKEOUT-LIKE PROTEIN"/>
    <property type="match status" value="1"/>
</dbReference>
<gene>
    <name evidence="5" type="ORF">LSTR_LSTR010015</name>
</gene>
<name>A0A482WQ99_LAOST</name>
<protein>
    <submittedName>
        <fullName evidence="5">Uncharacterized protein</fullName>
    </submittedName>
</protein>
<dbReference type="FunCoup" id="A0A482WQ99">
    <property type="interactions" value="24"/>
</dbReference>
<organism evidence="5 6">
    <name type="scientific">Laodelphax striatellus</name>
    <name type="common">Small brown planthopper</name>
    <name type="synonym">Delphax striatella</name>
    <dbReference type="NCBI Taxonomy" id="195883"/>
    <lineage>
        <taxon>Eukaryota</taxon>
        <taxon>Metazoa</taxon>
        <taxon>Ecdysozoa</taxon>
        <taxon>Arthropoda</taxon>
        <taxon>Hexapoda</taxon>
        <taxon>Insecta</taxon>
        <taxon>Pterygota</taxon>
        <taxon>Neoptera</taxon>
        <taxon>Paraneoptera</taxon>
        <taxon>Hemiptera</taxon>
        <taxon>Auchenorrhyncha</taxon>
        <taxon>Fulgoroidea</taxon>
        <taxon>Delphacidae</taxon>
        <taxon>Criomorphinae</taxon>
        <taxon>Laodelphax</taxon>
    </lineage>
</organism>
<dbReference type="Gene3D" id="3.15.10.30">
    <property type="entry name" value="Haemolymph juvenile hormone binding protein"/>
    <property type="match status" value="1"/>
</dbReference>